<evidence type="ECO:0000256" key="2">
    <source>
        <dbReference type="ARBA" id="ARBA00022679"/>
    </source>
</evidence>
<dbReference type="Pfam" id="PF12796">
    <property type="entry name" value="Ank_2"/>
    <property type="match status" value="1"/>
</dbReference>
<keyword evidence="3" id="KW-0547">Nucleotide-binding</keyword>
<evidence type="ECO:0000256" key="4">
    <source>
        <dbReference type="ARBA" id="ARBA00022777"/>
    </source>
</evidence>
<dbReference type="SUPFAM" id="SSF48403">
    <property type="entry name" value="Ankyrin repeat"/>
    <property type="match status" value="1"/>
</dbReference>
<evidence type="ECO:0000259" key="8">
    <source>
        <dbReference type="PROSITE" id="PS50011"/>
    </source>
</evidence>
<gene>
    <name evidence="9" type="ORF">OEA41_008042</name>
</gene>
<keyword evidence="4" id="KW-0418">Kinase</keyword>
<keyword evidence="10" id="KW-1185">Reference proteome</keyword>
<evidence type="ECO:0000256" key="6">
    <source>
        <dbReference type="PROSITE-ProRule" id="PRU00023"/>
    </source>
</evidence>
<dbReference type="SUPFAM" id="SSF56112">
    <property type="entry name" value="Protein kinase-like (PK-like)"/>
    <property type="match status" value="1"/>
</dbReference>
<dbReference type="InterPro" id="IPR008271">
    <property type="entry name" value="Ser/Thr_kinase_AS"/>
</dbReference>
<keyword evidence="6" id="KW-0040">ANK repeat</keyword>
<protein>
    <recommendedName>
        <fullName evidence="8">Protein kinase domain-containing protein</fullName>
    </recommendedName>
</protein>
<dbReference type="PROSITE" id="PS00108">
    <property type="entry name" value="PROTEIN_KINASE_ST"/>
    <property type="match status" value="1"/>
</dbReference>
<feature type="compositionally biased region" description="Polar residues" evidence="7">
    <location>
        <begin position="647"/>
        <end position="660"/>
    </location>
</feature>
<accession>A0AAD9ZED0</accession>
<name>A0AAD9ZED0_9LECA</name>
<dbReference type="AlphaFoldDB" id="A0AAD9ZED0"/>
<comment type="caution">
    <text evidence="9">The sequence shown here is derived from an EMBL/GenBank/DDBJ whole genome shotgun (WGS) entry which is preliminary data.</text>
</comment>
<dbReference type="GO" id="GO:0005524">
    <property type="term" value="F:ATP binding"/>
    <property type="evidence" value="ECO:0007669"/>
    <property type="project" value="UniProtKB-KW"/>
</dbReference>
<dbReference type="PANTHER" id="PTHR24345">
    <property type="entry name" value="SERINE/THREONINE-PROTEIN KINASE PLK"/>
    <property type="match status" value="1"/>
</dbReference>
<dbReference type="InterPro" id="IPR002110">
    <property type="entry name" value="Ankyrin_rpt"/>
</dbReference>
<keyword evidence="1" id="KW-0723">Serine/threonine-protein kinase</keyword>
<evidence type="ECO:0000256" key="1">
    <source>
        <dbReference type="ARBA" id="ARBA00022527"/>
    </source>
</evidence>
<dbReference type="SMART" id="SM00248">
    <property type="entry name" value="ANK"/>
    <property type="match status" value="2"/>
</dbReference>
<dbReference type="PROSITE" id="PS50088">
    <property type="entry name" value="ANK_REPEAT"/>
    <property type="match status" value="1"/>
</dbReference>
<dbReference type="SMART" id="SM00220">
    <property type="entry name" value="S_TKc"/>
    <property type="match status" value="1"/>
</dbReference>
<feature type="region of interest" description="Disordered" evidence="7">
    <location>
        <begin position="315"/>
        <end position="348"/>
    </location>
</feature>
<dbReference type="Pfam" id="PF00069">
    <property type="entry name" value="Pkinase"/>
    <property type="match status" value="1"/>
</dbReference>
<evidence type="ECO:0000256" key="7">
    <source>
        <dbReference type="SAM" id="MobiDB-lite"/>
    </source>
</evidence>
<evidence type="ECO:0000256" key="5">
    <source>
        <dbReference type="ARBA" id="ARBA00022840"/>
    </source>
</evidence>
<dbReference type="PROSITE" id="PS50011">
    <property type="entry name" value="PROTEIN_KINASE_DOM"/>
    <property type="match status" value="1"/>
</dbReference>
<reference evidence="9" key="1">
    <citation type="submission" date="2022-11" db="EMBL/GenBank/DDBJ databases">
        <title>Chromosomal genome sequence assembly and mating type (MAT) locus characterization of the leprose asexual lichenized fungus Lepraria neglecta (Nyl.) Erichsen.</title>
        <authorList>
            <person name="Allen J.L."/>
            <person name="Pfeffer B."/>
        </authorList>
    </citation>
    <scope>NUCLEOTIDE SEQUENCE</scope>
    <source>
        <strain evidence="9">Allen 5258</strain>
    </source>
</reference>
<sequence>MDPSLDLVDFFRLEADFLPGSTRHTTFKSDRAHGKRKVKVVTIWSRNRDLGHGSYGKVWLETAEDGSERAVKGIAKEMCAREQIDYKRELAAMAKLSRFHGWYENVDYIFLAMEYFKYGDLQSHMNTPIPEVQSKIITAQLLQGLKLMHQEKFTHRDLKPQNIFVVETQPYFWVKIGDFGITKRITNDQTILKTEIGTLDYLAPEVLGYVDEETSQYTNSVDIWSLGCVCYRLLTMSPPFPKRSALASYCWGASLLPIESNNSTTADGSTVGVHGIEFVKALMRPQPDERPSADKALCHPWLQDVELEADLIASAAERSSEPSEKISQQRQENLRHSTSNSSQSDLSTVRMVSTLVDRGPPIASENGDIPAHGVSKQTRISGGLESSLGNMSLQQANLAVSSISEATKAGQENHEGLLADAITQQTPSIVTQSPKPHLANTSIALNESIMPLTAGLNKPQYSRTIGRRTPPLLSLQSRKVEIVRDFRRAGFNIEEIVAQGPELRMTDAFEWAANQADKIYIECLLDMGAQIRDPSRSLRWASASGIISAVQRFLKRGADVNSTGSRGLTALHTACRCRHTDVVRLLLESGADVHARTNEGMTALQLTPTDDQRRRGPITSLLLEYGASPKGSQSAMPFGLPKKDATPGSTDSRNVQSSPTALMRQGPPSRGFAAWVNSFKIGPS</sequence>
<organism evidence="9 10">
    <name type="scientific">Lepraria neglecta</name>
    <dbReference type="NCBI Taxonomy" id="209136"/>
    <lineage>
        <taxon>Eukaryota</taxon>
        <taxon>Fungi</taxon>
        <taxon>Dikarya</taxon>
        <taxon>Ascomycota</taxon>
        <taxon>Pezizomycotina</taxon>
        <taxon>Lecanoromycetes</taxon>
        <taxon>OSLEUM clade</taxon>
        <taxon>Lecanoromycetidae</taxon>
        <taxon>Lecanorales</taxon>
        <taxon>Lecanorineae</taxon>
        <taxon>Stereocaulaceae</taxon>
        <taxon>Lepraria</taxon>
    </lineage>
</organism>
<dbReference type="InterPro" id="IPR011009">
    <property type="entry name" value="Kinase-like_dom_sf"/>
</dbReference>
<feature type="compositionally biased region" description="Low complexity" evidence="7">
    <location>
        <begin position="337"/>
        <end position="347"/>
    </location>
</feature>
<feature type="repeat" description="ANK" evidence="6">
    <location>
        <begin position="566"/>
        <end position="598"/>
    </location>
</feature>
<feature type="domain" description="Protein kinase" evidence="8">
    <location>
        <begin position="44"/>
        <end position="302"/>
    </location>
</feature>
<dbReference type="InterPro" id="IPR036770">
    <property type="entry name" value="Ankyrin_rpt-contain_sf"/>
</dbReference>
<keyword evidence="5" id="KW-0067">ATP-binding</keyword>
<dbReference type="Gene3D" id="1.25.40.20">
    <property type="entry name" value="Ankyrin repeat-containing domain"/>
    <property type="match status" value="1"/>
</dbReference>
<dbReference type="Proteomes" id="UP001276659">
    <property type="component" value="Unassembled WGS sequence"/>
</dbReference>
<dbReference type="GO" id="GO:0005634">
    <property type="term" value="C:nucleus"/>
    <property type="evidence" value="ECO:0007669"/>
    <property type="project" value="TreeGrafter"/>
</dbReference>
<evidence type="ECO:0000313" key="9">
    <source>
        <dbReference type="EMBL" id="KAK3176717.1"/>
    </source>
</evidence>
<evidence type="ECO:0000256" key="3">
    <source>
        <dbReference type="ARBA" id="ARBA00022741"/>
    </source>
</evidence>
<dbReference type="Gene3D" id="1.10.510.10">
    <property type="entry name" value="Transferase(Phosphotransferase) domain 1"/>
    <property type="match status" value="1"/>
</dbReference>
<evidence type="ECO:0000313" key="10">
    <source>
        <dbReference type="Proteomes" id="UP001276659"/>
    </source>
</evidence>
<proteinExistence type="predicted"/>
<feature type="region of interest" description="Disordered" evidence="7">
    <location>
        <begin position="628"/>
        <end position="673"/>
    </location>
</feature>
<dbReference type="InterPro" id="IPR000719">
    <property type="entry name" value="Prot_kinase_dom"/>
</dbReference>
<dbReference type="PANTHER" id="PTHR24345:SF91">
    <property type="entry name" value="SERINE_THREONINE-PROTEIN KINASE PLK4"/>
    <property type="match status" value="1"/>
</dbReference>
<dbReference type="GO" id="GO:0004674">
    <property type="term" value="F:protein serine/threonine kinase activity"/>
    <property type="evidence" value="ECO:0007669"/>
    <property type="project" value="UniProtKB-KW"/>
</dbReference>
<dbReference type="EMBL" id="JASNWA010000004">
    <property type="protein sequence ID" value="KAK3176717.1"/>
    <property type="molecule type" value="Genomic_DNA"/>
</dbReference>
<dbReference type="PROSITE" id="PS50297">
    <property type="entry name" value="ANK_REP_REGION"/>
    <property type="match status" value="1"/>
</dbReference>
<keyword evidence="2" id="KW-0808">Transferase</keyword>